<dbReference type="EMBL" id="SLWB01000009">
    <property type="protein sequence ID" value="TCN66448.1"/>
    <property type="molecule type" value="Genomic_DNA"/>
</dbReference>
<sequence length="172" mass="19180">MNRFVLRCIVRVQQLPFTPYVMLFLLLFLLVGLPYSPVDYLKGDWIETAAHNPLLTFVLTCIVAPLVLSLIFLFAPNVNHSTPNSLKSKRTAGAPALVFAIITFSTSGHILNSMVMGVVLCLCYYGYCKQGKKAAYWAVTTVLILRNLLVYLYILCADNVQGSFVLTLIKNL</sequence>
<dbReference type="AlphaFoldDB" id="A0A4R2EC82"/>
<dbReference type="RefSeq" id="WP_131839573.1">
    <property type="nucleotide sequence ID" value="NZ_SLWB01000009.1"/>
</dbReference>
<comment type="caution">
    <text evidence="2">The sequence shown here is derived from an EMBL/GenBank/DDBJ whole genome shotgun (WGS) entry which is preliminary data.</text>
</comment>
<proteinExistence type="predicted"/>
<evidence type="ECO:0000313" key="2">
    <source>
        <dbReference type="EMBL" id="TCN66448.1"/>
    </source>
</evidence>
<protein>
    <submittedName>
        <fullName evidence="2">Uncharacterized protein</fullName>
    </submittedName>
</protein>
<evidence type="ECO:0000256" key="1">
    <source>
        <dbReference type="SAM" id="Phobius"/>
    </source>
</evidence>
<evidence type="ECO:0000313" key="3">
    <source>
        <dbReference type="Proteomes" id="UP000294830"/>
    </source>
</evidence>
<reference evidence="2 3" key="1">
    <citation type="submission" date="2019-03" db="EMBL/GenBank/DDBJ databases">
        <title>Genomic Encyclopedia of Archaeal and Bacterial Type Strains, Phase II (KMG-II): from individual species to whole genera.</title>
        <authorList>
            <person name="Goeker M."/>
        </authorList>
    </citation>
    <scope>NUCLEOTIDE SEQUENCE [LARGE SCALE GENOMIC DNA]</scope>
    <source>
        <strain evidence="2 3">RL-C</strain>
    </source>
</reference>
<keyword evidence="1" id="KW-0812">Transmembrane</keyword>
<feature type="transmembrane region" description="Helical" evidence="1">
    <location>
        <begin position="94"/>
        <end position="127"/>
    </location>
</feature>
<feature type="transmembrane region" description="Helical" evidence="1">
    <location>
        <begin position="20"/>
        <end position="41"/>
    </location>
</feature>
<organism evidence="2 3">
    <name type="scientific">Acetobacteroides hydrogenigenes</name>
    <dbReference type="NCBI Taxonomy" id="979970"/>
    <lineage>
        <taxon>Bacteria</taxon>
        <taxon>Pseudomonadati</taxon>
        <taxon>Bacteroidota</taxon>
        <taxon>Bacteroidia</taxon>
        <taxon>Bacteroidales</taxon>
        <taxon>Rikenellaceae</taxon>
        <taxon>Acetobacteroides</taxon>
    </lineage>
</organism>
<feature type="transmembrane region" description="Helical" evidence="1">
    <location>
        <begin position="134"/>
        <end position="154"/>
    </location>
</feature>
<keyword evidence="1" id="KW-1133">Transmembrane helix</keyword>
<accession>A0A4R2EC82</accession>
<dbReference type="Proteomes" id="UP000294830">
    <property type="component" value="Unassembled WGS sequence"/>
</dbReference>
<keyword evidence="1" id="KW-0472">Membrane</keyword>
<feature type="transmembrane region" description="Helical" evidence="1">
    <location>
        <begin position="53"/>
        <end position="74"/>
    </location>
</feature>
<name>A0A4R2EC82_9BACT</name>
<keyword evidence="3" id="KW-1185">Reference proteome</keyword>
<gene>
    <name evidence="2" type="ORF">CLV25_10977</name>
</gene>